<feature type="transmembrane region" description="Helical" evidence="7">
    <location>
        <begin position="175"/>
        <end position="192"/>
    </location>
</feature>
<dbReference type="Proteomes" id="UP000601099">
    <property type="component" value="Unassembled WGS sequence"/>
</dbReference>
<name>A0ABS0L6Y3_9BACT</name>
<evidence type="ECO:0000313" key="9">
    <source>
        <dbReference type="Proteomes" id="UP000601099"/>
    </source>
</evidence>
<organism evidence="8 9">
    <name type="scientific">Hymenobacter guriensis</name>
    <dbReference type="NCBI Taxonomy" id="2793065"/>
    <lineage>
        <taxon>Bacteria</taxon>
        <taxon>Pseudomonadati</taxon>
        <taxon>Bacteroidota</taxon>
        <taxon>Cytophagia</taxon>
        <taxon>Cytophagales</taxon>
        <taxon>Hymenobacteraceae</taxon>
        <taxon>Hymenobacter</taxon>
    </lineage>
</organism>
<sequence length="425" mass="45371">MSTAVKTVPVESTFSLHEDWVVVVLGALLIGLSLSGLPFAVPVFNWDSAADLTGKVLSSANLLLIATQFGYLAAVGAVGAWLTNRSLKNYALGFPIVYLLTLVALVAAGSKTARSLGLEAVIFSLLAGLLIGNLLGLPDWLRATLSTELFVKIGLVLLGTSVIFTDILKAGSLGLVQALVVVLSVWYFAFWLCRRLGVDEELTMMISSAVSICGVSAAIATSGAIKGDAKKLSYVISLVLITAIPMMLLMPYAAHWLGLSQQVTGAWLGGSIDTTGAVVASGTLVGEEALKISTIVKFSQNVLLGVAAFAISMYWTYTQHPNANEPGAKPTLGVIWERFPKFVLGFVAASLLFSFVLTPETTEAVKGGLKSAQGLWFALAFTSIGLETNFKDLFKHENKKPLYAFLLAQTFNIFITLLIAYFLFR</sequence>
<evidence type="ECO:0000313" key="8">
    <source>
        <dbReference type="EMBL" id="MBG8555908.1"/>
    </source>
</evidence>
<feature type="transmembrane region" description="Helical" evidence="7">
    <location>
        <begin position="116"/>
        <end position="137"/>
    </location>
</feature>
<reference evidence="8 9" key="1">
    <citation type="submission" date="2020-11" db="EMBL/GenBank/DDBJ databases">
        <title>Hymenobacter sp.</title>
        <authorList>
            <person name="Kim M.K."/>
        </authorList>
    </citation>
    <scope>NUCLEOTIDE SEQUENCE [LARGE SCALE GENOMIC DNA]</scope>
    <source>
        <strain evidence="8 9">BT594</strain>
    </source>
</reference>
<keyword evidence="5 7" id="KW-1133">Transmembrane helix</keyword>
<feature type="transmembrane region" description="Helical" evidence="7">
    <location>
        <begin position="204"/>
        <end position="225"/>
    </location>
</feature>
<dbReference type="PANTHER" id="PTHR30106">
    <property type="entry name" value="INNER MEMBRANE PROTEIN YEIH-RELATED"/>
    <property type="match status" value="1"/>
</dbReference>
<evidence type="ECO:0000256" key="6">
    <source>
        <dbReference type="ARBA" id="ARBA00023136"/>
    </source>
</evidence>
<comment type="caution">
    <text evidence="8">The sequence shown here is derived from an EMBL/GenBank/DDBJ whole genome shotgun (WGS) entry which is preliminary data.</text>
</comment>
<evidence type="ECO:0000256" key="7">
    <source>
        <dbReference type="SAM" id="Phobius"/>
    </source>
</evidence>
<feature type="transmembrane region" description="Helical" evidence="7">
    <location>
        <begin position="89"/>
        <end position="109"/>
    </location>
</feature>
<proteinExistence type="inferred from homology"/>
<gene>
    <name evidence="8" type="ORF">I5L79_20360</name>
</gene>
<comment type="subcellular location">
    <subcellularLocation>
        <location evidence="1">Cell membrane</location>
        <topology evidence="1">Multi-pass membrane protein</topology>
    </subcellularLocation>
</comment>
<evidence type="ECO:0000256" key="4">
    <source>
        <dbReference type="ARBA" id="ARBA00022692"/>
    </source>
</evidence>
<keyword evidence="3" id="KW-1003">Cell membrane</keyword>
<dbReference type="Pfam" id="PF03601">
    <property type="entry name" value="Cons_hypoth698"/>
    <property type="match status" value="1"/>
</dbReference>
<feature type="transmembrane region" description="Helical" evidence="7">
    <location>
        <begin position="402"/>
        <end position="424"/>
    </location>
</feature>
<feature type="transmembrane region" description="Helical" evidence="7">
    <location>
        <begin position="232"/>
        <end position="254"/>
    </location>
</feature>
<evidence type="ECO:0000256" key="1">
    <source>
        <dbReference type="ARBA" id="ARBA00004651"/>
    </source>
</evidence>
<accession>A0ABS0L6Y3</accession>
<keyword evidence="4 7" id="KW-0812">Transmembrane</keyword>
<feature type="transmembrane region" description="Helical" evidence="7">
    <location>
        <begin position="298"/>
        <end position="317"/>
    </location>
</feature>
<protein>
    <submittedName>
        <fullName evidence="8">Sulfate exporter family transporter</fullName>
    </submittedName>
</protein>
<dbReference type="EMBL" id="JADWYK010000017">
    <property type="protein sequence ID" value="MBG8555908.1"/>
    <property type="molecule type" value="Genomic_DNA"/>
</dbReference>
<keyword evidence="9" id="KW-1185">Reference proteome</keyword>
<dbReference type="InterPro" id="IPR018383">
    <property type="entry name" value="UPF0324_pro"/>
</dbReference>
<evidence type="ECO:0000256" key="5">
    <source>
        <dbReference type="ARBA" id="ARBA00022989"/>
    </source>
</evidence>
<comment type="similarity">
    <text evidence="2">Belongs to the UPF0324 family.</text>
</comment>
<feature type="transmembrane region" description="Helical" evidence="7">
    <location>
        <begin position="342"/>
        <end position="359"/>
    </location>
</feature>
<dbReference type="RefSeq" id="WP_196956924.1">
    <property type="nucleotide sequence ID" value="NZ_JADWYK010000017.1"/>
</dbReference>
<evidence type="ECO:0000256" key="2">
    <source>
        <dbReference type="ARBA" id="ARBA00007977"/>
    </source>
</evidence>
<feature type="transmembrane region" description="Helical" evidence="7">
    <location>
        <begin position="62"/>
        <end position="83"/>
    </location>
</feature>
<feature type="transmembrane region" description="Helical" evidence="7">
    <location>
        <begin position="266"/>
        <end position="286"/>
    </location>
</feature>
<evidence type="ECO:0000256" key="3">
    <source>
        <dbReference type="ARBA" id="ARBA00022475"/>
    </source>
</evidence>
<dbReference type="PANTHER" id="PTHR30106:SF1">
    <property type="entry name" value="UPF0324 MEMBRANE PROTEIN FN0533"/>
    <property type="match status" value="1"/>
</dbReference>
<feature type="transmembrane region" description="Helical" evidence="7">
    <location>
        <begin position="20"/>
        <end position="41"/>
    </location>
</feature>
<keyword evidence="6 7" id="KW-0472">Membrane</keyword>